<evidence type="ECO:0000259" key="5">
    <source>
        <dbReference type="PROSITE" id="PS50930"/>
    </source>
</evidence>
<dbReference type="Proteomes" id="UP000016662">
    <property type="component" value="Unassembled WGS sequence"/>
</dbReference>
<dbReference type="eggNOG" id="COG3279">
    <property type="taxonomic scope" value="Bacteria"/>
</dbReference>
<dbReference type="OrthoDB" id="9790669at2"/>
<name>U2M6V1_9FIRM</name>
<dbReference type="PANTHER" id="PTHR37299">
    <property type="entry name" value="TRANSCRIPTIONAL REGULATOR-RELATED"/>
    <property type="match status" value="1"/>
</dbReference>
<dbReference type="GO" id="GO:0003677">
    <property type="term" value="F:DNA binding"/>
    <property type="evidence" value="ECO:0007669"/>
    <property type="project" value="UniProtKB-KW"/>
</dbReference>
<feature type="domain" description="HTH LytTR-type" evidence="5">
    <location>
        <begin position="134"/>
        <end position="238"/>
    </location>
</feature>
<dbReference type="InterPro" id="IPR001789">
    <property type="entry name" value="Sig_transdc_resp-reg_receiver"/>
</dbReference>
<evidence type="ECO:0000259" key="4">
    <source>
        <dbReference type="PROSITE" id="PS50110"/>
    </source>
</evidence>
<feature type="modified residue" description="4-aspartylphosphate" evidence="3">
    <location>
        <position position="59"/>
    </location>
</feature>
<protein>
    <recommendedName>
        <fullName evidence="1">Stage 0 sporulation protein A homolog</fullName>
    </recommendedName>
</protein>
<dbReference type="PANTHER" id="PTHR37299:SF1">
    <property type="entry name" value="STAGE 0 SPORULATION PROTEIN A HOMOLOG"/>
    <property type="match status" value="1"/>
</dbReference>
<dbReference type="GO" id="GO:0000156">
    <property type="term" value="F:phosphorelay response regulator activity"/>
    <property type="evidence" value="ECO:0007669"/>
    <property type="project" value="InterPro"/>
</dbReference>
<comment type="function">
    <text evidence="2">May play the central regulatory role in sporulation. It may be an element of the effector pathway responsible for the activation of sporulation genes in response to nutritional stress. Spo0A may act in concert with spo0H (a sigma factor) to control the expression of some genes that are critical to the sporulation process.</text>
</comment>
<dbReference type="Pfam" id="PF00072">
    <property type="entry name" value="Response_reg"/>
    <property type="match status" value="1"/>
</dbReference>
<dbReference type="Gene3D" id="3.40.50.2300">
    <property type="match status" value="1"/>
</dbReference>
<dbReference type="SMART" id="SM00850">
    <property type="entry name" value="LytTR"/>
    <property type="match status" value="1"/>
</dbReference>
<dbReference type="SUPFAM" id="SSF52172">
    <property type="entry name" value="CheY-like"/>
    <property type="match status" value="1"/>
</dbReference>
<dbReference type="SMART" id="SM00448">
    <property type="entry name" value="REC"/>
    <property type="match status" value="1"/>
</dbReference>
<dbReference type="PROSITE" id="PS50930">
    <property type="entry name" value="HTH_LYTTR"/>
    <property type="match status" value="1"/>
</dbReference>
<evidence type="ECO:0000256" key="3">
    <source>
        <dbReference type="PROSITE-ProRule" id="PRU00169"/>
    </source>
</evidence>
<evidence type="ECO:0000256" key="2">
    <source>
        <dbReference type="ARBA" id="ARBA00024867"/>
    </source>
</evidence>
<dbReference type="HOGENOM" id="CLU_000445_14_2_9"/>
<proteinExistence type="predicted"/>
<organism evidence="6 7">
    <name type="scientific">Ruminococcus callidus ATCC 27760</name>
    <dbReference type="NCBI Taxonomy" id="411473"/>
    <lineage>
        <taxon>Bacteria</taxon>
        <taxon>Bacillati</taxon>
        <taxon>Bacillota</taxon>
        <taxon>Clostridia</taxon>
        <taxon>Eubacteriales</taxon>
        <taxon>Oscillospiraceae</taxon>
        <taxon>Ruminococcus</taxon>
    </lineage>
</organism>
<keyword evidence="7" id="KW-1185">Reference proteome</keyword>
<keyword evidence="3" id="KW-0597">Phosphoprotein</keyword>
<dbReference type="Gene3D" id="2.40.50.1020">
    <property type="entry name" value="LytTr DNA-binding domain"/>
    <property type="match status" value="1"/>
</dbReference>
<accession>U2M6V1</accession>
<dbReference type="STRING" id="411473.RUMCAL_00132"/>
<dbReference type="EMBL" id="AWVF01000019">
    <property type="protein sequence ID" value="ERJ97474.1"/>
    <property type="molecule type" value="Genomic_DNA"/>
</dbReference>
<dbReference type="InterPro" id="IPR046947">
    <property type="entry name" value="LytR-like"/>
</dbReference>
<comment type="caution">
    <text evidence="6">The sequence shown here is derived from an EMBL/GenBank/DDBJ whole genome shotgun (WGS) entry which is preliminary data.</text>
</comment>
<dbReference type="InterPro" id="IPR011006">
    <property type="entry name" value="CheY-like_superfamily"/>
</dbReference>
<dbReference type="Pfam" id="PF04397">
    <property type="entry name" value="LytTR"/>
    <property type="match status" value="1"/>
</dbReference>
<keyword evidence="6" id="KW-0238">DNA-binding</keyword>
<dbReference type="PROSITE" id="PS50110">
    <property type="entry name" value="RESPONSE_REGULATORY"/>
    <property type="match status" value="1"/>
</dbReference>
<gene>
    <name evidence="6" type="ORF">RUMCAL_00132</name>
</gene>
<reference evidence="6 7" key="1">
    <citation type="submission" date="2013-07" db="EMBL/GenBank/DDBJ databases">
        <authorList>
            <person name="Weinstock G."/>
            <person name="Sodergren E."/>
            <person name="Wylie T."/>
            <person name="Fulton L."/>
            <person name="Fulton R."/>
            <person name="Fronick C."/>
            <person name="O'Laughlin M."/>
            <person name="Godfrey J."/>
            <person name="Miner T."/>
            <person name="Herter B."/>
            <person name="Appelbaum E."/>
            <person name="Cordes M."/>
            <person name="Lek S."/>
            <person name="Wollam A."/>
            <person name="Pepin K.H."/>
            <person name="Palsikar V.B."/>
            <person name="Mitreva M."/>
            <person name="Wilson R.K."/>
        </authorList>
    </citation>
    <scope>NUCLEOTIDE SEQUENCE [LARGE SCALE GENOMIC DNA]</scope>
    <source>
        <strain evidence="6 7">ATCC 27760</strain>
    </source>
</reference>
<dbReference type="PATRIC" id="fig|411473.3.peg.108"/>
<sequence>MIRIAIIDDAVEIGTQLETILIEITTNKGIAIDIDIYYSGKELCEHLQNGEFYDLIFLDIEMPEFTGIDVSKMIRDNLKNDATQIAYISGNKEYAIEIFEYDPLYFVHKPINKEKIEKVFERLIHRLHLQADAFTYKTGHNIVKIPIKDIIYFESEDHQIIIHYYTQNEYHKDSFYGLLDHVQKQLKSFQFLRIHKTYLVHHLYVRKYAYDKVYLSTGIELPIAQSKRKEIRAEQFAINRKESV</sequence>
<dbReference type="RefSeq" id="WP_021680708.1">
    <property type="nucleotide sequence ID" value="NZ_KI260300.1"/>
</dbReference>
<evidence type="ECO:0000313" key="6">
    <source>
        <dbReference type="EMBL" id="ERJ97474.1"/>
    </source>
</evidence>
<feature type="domain" description="Response regulatory" evidence="4">
    <location>
        <begin position="3"/>
        <end position="124"/>
    </location>
</feature>
<evidence type="ECO:0000313" key="7">
    <source>
        <dbReference type="Proteomes" id="UP000016662"/>
    </source>
</evidence>
<dbReference type="InterPro" id="IPR007492">
    <property type="entry name" value="LytTR_DNA-bd_dom"/>
</dbReference>
<evidence type="ECO:0000256" key="1">
    <source>
        <dbReference type="ARBA" id="ARBA00018672"/>
    </source>
</evidence>
<dbReference type="AlphaFoldDB" id="U2M6V1"/>